<sequence>MSKKYILEDVRHFFSLFGKAGVRIMFESNKMILAKNDAFVGK</sequence>
<dbReference type="Proteomes" id="UP000288805">
    <property type="component" value="Unassembled WGS sequence"/>
</dbReference>
<evidence type="ECO:0000313" key="2">
    <source>
        <dbReference type="Proteomes" id="UP000288805"/>
    </source>
</evidence>
<gene>
    <name evidence="1" type="ORF">CK203_013808</name>
</gene>
<organism evidence="1 2">
    <name type="scientific">Vitis vinifera</name>
    <name type="common">Grape</name>
    <dbReference type="NCBI Taxonomy" id="29760"/>
    <lineage>
        <taxon>Eukaryota</taxon>
        <taxon>Viridiplantae</taxon>
        <taxon>Streptophyta</taxon>
        <taxon>Embryophyta</taxon>
        <taxon>Tracheophyta</taxon>
        <taxon>Spermatophyta</taxon>
        <taxon>Magnoliopsida</taxon>
        <taxon>eudicotyledons</taxon>
        <taxon>Gunneridae</taxon>
        <taxon>Pentapetalae</taxon>
        <taxon>rosids</taxon>
        <taxon>Vitales</taxon>
        <taxon>Vitaceae</taxon>
        <taxon>Viteae</taxon>
        <taxon>Vitis</taxon>
    </lineage>
</organism>
<accession>A0A438JJA2</accession>
<name>A0A438JJA2_VITVI</name>
<dbReference type="EMBL" id="QGNW01000039">
    <property type="protein sequence ID" value="RVX09038.1"/>
    <property type="molecule type" value="Genomic_DNA"/>
</dbReference>
<comment type="caution">
    <text evidence="1">The sequence shown here is derived from an EMBL/GenBank/DDBJ whole genome shotgun (WGS) entry which is preliminary data.</text>
</comment>
<evidence type="ECO:0000313" key="1">
    <source>
        <dbReference type="EMBL" id="RVX09038.1"/>
    </source>
</evidence>
<reference evidence="1 2" key="1">
    <citation type="journal article" date="2018" name="PLoS Genet.">
        <title>Population sequencing reveals clonal diversity and ancestral inbreeding in the grapevine cultivar Chardonnay.</title>
        <authorList>
            <person name="Roach M.J."/>
            <person name="Johnson D.L."/>
            <person name="Bohlmann J."/>
            <person name="van Vuuren H.J."/>
            <person name="Jones S.J."/>
            <person name="Pretorius I.S."/>
            <person name="Schmidt S.A."/>
            <person name="Borneman A.R."/>
        </authorList>
    </citation>
    <scope>NUCLEOTIDE SEQUENCE [LARGE SCALE GENOMIC DNA]</scope>
    <source>
        <strain evidence="2">cv. Chardonnay</strain>
        <tissue evidence="1">Leaf</tissue>
    </source>
</reference>
<proteinExistence type="predicted"/>
<dbReference type="AlphaFoldDB" id="A0A438JJA2"/>
<protein>
    <submittedName>
        <fullName evidence="1">Uncharacterized protein</fullName>
    </submittedName>
</protein>